<dbReference type="PANTHER" id="PTHR34822:SF1">
    <property type="entry name" value="GRPB FAMILY PROTEIN"/>
    <property type="match status" value="1"/>
</dbReference>
<dbReference type="InterPro" id="IPR043519">
    <property type="entry name" value="NT_sf"/>
</dbReference>
<dbReference type="Proteomes" id="UP000612585">
    <property type="component" value="Unassembled WGS sequence"/>
</dbReference>
<reference evidence="1" key="1">
    <citation type="submission" date="2021-01" db="EMBL/GenBank/DDBJ databases">
        <title>Whole genome shotgun sequence of Virgisporangium aurantiacum NBRC 16421.</title>
        <authorList>
            <person name="Komaki H."/>
            <person name="Tamura T."/>
        </authorList>
    </citation>
    <scope>NUCLEOTIDE SEQUENCE</scope>
    <source>
        <strain evidence="1">NBRC 16421</strain>
    </source>
</reference>
<dbReference type="Gene3D" id="3.30.460.10">
    <property type="entry name" value="Beta Polymerase, domain 2"/>
    <property type="match status" value="1"/>
</dbReference>
<sequence>MLAPGARPYDGRVGVPGDQAGVRVIRIADYDPVWPARFVEIGAALRTALGDVALRVDHIGSTSVPGLAAKPIIDVQVSVERLEPVAPFRDPLVGLGLVYRAENPERTKRYFREAPGQPRTHIHVRRAGSFSEQFALLFRDFLRVDLRAAGDYVALKRTLAQRYPHDGQAYTDAKAPFCWEIIQRADTWAQRTGWEPGPSDI</sequence>
<dbReference type="EMBL" id="BOPG01000030">
    <property type="protein sequence ID" value="GIJ57255.1"/>
    <property type="molecule type" value="Genomic_DNA"/>
</dbReference>
<comment type="caution">
    <text evidence="1">The sequence shown here is derived from an EMBL/GenBank/DDBJ whole genome shotgun (WGS) entry which is preliminary data.</text>
</comment>
<protein>
    <recommendedName>
        <fullName evidence="3">GrpB family protein</fullName>
    </recommendedName>
</protein>
<dbReference type="PANTHER" id="PTHR34822">
    <property type="entry name" value="GRPB DOMAIN PROTEIN (AFU_ORTHOLOGUE AFUA_1G01530)"/>
    <property type="match status" value="1"/>
</dbReference>
<evidence type="ECO:0008006" key="3">
    <source>
        <dbReference type="Google" id="ProtNLM"/>
    </source>
</evidence>
<organism evidence="1 2">
    <name type="scientific">Virgisporangium aurantiacum</name>
    <dbReference type="NCBI Taxonomy" id="175570"/>
    <lineage>
        <taxon>Bacteria</taxon>
        <taxon>Bacillati</taxon>
        <taxon>Actinomycetota</taxon>
        <taxon>Actinomycetes</taxon>
        <taxon>Micromonosporales</taxon>
        <taxon>Micromonosporaceae</taxon>
        <taxon>Virgisporangium</taxon>
    </lineage>
</organism>
<name>A0A8J3Z8I7_9ACTN</name>
<proteinExistence type="predicted"/>
<evidence type="ECO:0000313" key="1">
    <source>
        <dbReference type="EMBL" id="GIJ57255.1"/>
    </source>
</evidence>
<dbReference type="SUPFAM" id="SSF81301">
    <property type="entry name" value="Nucleotidyltransferase"/>
    <property type="match status" value="1"/>
</dbReference>
<keyword evidence="2" id="KW-1185">Reference proteome</keyword>
<evidence type="ECO:0000313" key="2">
    <source>
        <dbReference type="Proteomes" id="UP000612585"/>
    </source>
</evidence>
<dbReference type="AlphaFoldDB" id="A0A8J3Z8I7"/>
<dbReference type="Pfam" id="PF04229">
    <property type="entry name" value="GrpB"/>
    <property type="match status" value="1"/>
</dbReference>
<dbReference type="InterPro" id="IPR007344">
    <property type="entry name" value="GrpB/CoaE"/>
</dbReference>
<gene>
    <name evidence="1" type="ORF">Vau01_047710</name>
</gene>
<accession>A0A8J3Z8I7</accession>